<organism evidence="2 3">
    <name type="scientific">Passalora fulva</name>
    <name type="common">Tomato leaf mold</name>
    <name type="synonym">Cladosporium fulvum</name>
    <dbReference type="NCBI Taxonomy" id="5499"/>
    <lineage>
        <taxon>Eukaryota</taxon>
        <taxon>Fungi</taxon>
        <taxon>Dikarya</taxon>
        <taxon>Ascomycota</taxon>
        <taxon>Pezizomycotina</taxon>
        <taxon>Dothideomycetes</taxon>
        <taxon>Dothideomycetidae</taxon>
        <taxon>Mycosphaerellales</taxon>
        <taxon>Mycosphaerellaceae</taxon>
        <taxon>Fulvia</taxon>
    </lineage>
</organism>
<dbReference type="GeneID" id="71980072"/>
<evidence type="ECO:0000313" key="2">
    <source>
        <dbReference type="EMBL" id="UJO11251.1"/>
    </source>
</evidence>
<dbReference type="RefSeq" id="XP_047755617.1">
    <property type="nucleotide sequence ID" value="XM_047899342.1"/>
</dbReference>
<keyword evidence="3" id="KW-1185">Reference proteome</keyword>
<feature type="region of interest" description="Disordered" evidence="1">
    <location>
        <begin position="212"/>
        <end position="241"/>
    </location>
</feature>
<dbReference type="Proteomes" id="UP000756132">
    <property type="component" value="Chromosome 1"/>
</dbReference>
<feature type="compositionally biased region" description="Basic and acidic residues" evidence="1">
    <location>
        <begin position="716"/>
        <end position="726"/>
    </location>
</feature>
<dbReference type="EMBL" id="CP090163">
    <property type="protein sequence ID" value="UJO11251.1"/>
    <property type="molecule type" value="Genomic_DNA"/>
</dbReference>
<accession>A0A9Q8P303</accession>
<name>A0A9Q8P303_PASFU</name>
<feature type="region of interest" description="Disordered" evidence="1">
    <location>
        <begin position="361"/>
        <end position="397"/>
    </location>
</feature>
<reference evidence="2" key="2">
    <citation type="journal article" date="2022" name="Microb. Genom.">
        <title>A chromosome-scale genome assembly of the tomato pathogen Cladosporium fulvum reveals a compartmentalized genome architecture and the presence of a dispensable chromosome.</title>
        <authorList>
            <person name="Zaccaron A.Z."/>
            <person name="Chen L.H."/>
            <person name="Samaras A."/>
            <person name="Stergiopoulos I."/>
        </authorList>
    </citation>
    <scope>NUCLEOTIDE SEQUENCE</scope>
    <source>
        <strain evidence="2">Race5_Kim</strain>
    </source>
</reference>
<evidence type="ECO:0000313" key="3">
    <source>
        <dbReference type="Proteomes" id="UP000756132"/>
    </source>
</evidence>
<feature type="region of interest" description="Disordered" evidence="1">
    <location>
        <begin position="441"/>
        <end position="485"/>
    </location>
</feature>
<reference evidence="2" key="1">
    <citation type="submission" date="2021-12" db="EMBL/GenBank/DDBJ databases">
        <authorList>
            <person name="Zaccaron A."/>
            <person name="Stergiopoulos I."/>
        </authorList>
    </citation>
    <scope>NUCLEOTIDE SEQUENCE</scope>
    <source>
        <strain evidence="2">Race5_Kim</strain>
    </source>
</reference>
<dbReference type="KEGG" id="ffu:CLAFUR5_00194"/>
<feature type="region of interest" description="Disordered" evidence="1">
    <location>
        <begin position="703"/>
        <end position="760"/>
    </location>
</feature>
<dbReference type="AlphaFoldDB" id="A0A9Q8P303"/>
<protein>
    <submittedName>
        <fullName evidence="2">Uncharacterized protein</fullName>
    </submittedName>
</protein>
<proteinExistence type="predicted"/>
<evidence type="ECO:0000256" key="1">
    <source>
        <dbReference type="SAM" id="MobiDB-lite"/>
    </source>
</evidence>
<sequence length="789" mass="85408">MFPPTYPHSANSNTKPPLRVPILSPRVKMPGDIYRDHYTYDRPLPPVSATPFPPATYGAPLPPQHPLDSNVPRHKPQSYAGFGFPPSVDSFRNLGPTPSTQTWDGENKQSSSCGDMFTAFGGGFREEAVSANASRSSKKWIAPSLDRRDVKESDDSRSPLASEVPLPLSAFEFHELRKKALDAQLASLCKASPTMQSAEAYTLSSLKWNAPPQSHWAGKEGNDTKSPGPSKASFPAGAYQSRPFGTQARKEYLTGIPIDGPTEQPAVISPPGWNSVHSDVCWGIDAYLIGSKQSRESDRDTSGVPSILPFGPADWNIIPKAAAPGQKPSYDPNWGFTFSPFQPRTPGRFGFIDEGFKSQVEDESSTAGRSDGWGATREFKKTNTGRGSRAPSAVASHPCECSDPWGKACEDCDQCQEHCSCEHEAETEGDGFGAGSEVSIIDTDKSDSNWGATKKAGKSDAGWGGKSDVDTNAEDESNRDSSMTIKDEARFSSLEARVAALELNTKPAETTADKTIPHLERLGTTILELRPLHPSYTNLTTAFLATTDTLQSSGTIALSPALLDIIAKMKVPHYDFHDFREENDEVISTGAKQASKSSSGGASVRTAHQDRFRFNFNDFREEDDEVCLRAADPSKKPHSGAGATGRAGAQNYLDITDLCVGSGGIARPAALPTITPQSGKAAAANPSAIHYFDFFDFKEESHKNASAEAPSMPEPPESRFNFKDSREEDDEFDGREASSAAKPKPQEGGRSRGRPRGWIKQQDGKVKVCGVCGFGGHYSGDCQWFYPGW</sequence>
<gene>
    <name evidence="2" type="ORF">CLAFUR5_00194</name>
</gene>
<feature type="region of interest" description="Disordered" evidence="1">
    <location>
        <begin position="1"/>
        <end position="22"/>
    </location>
</feature>